<keyword evidence="9 12" id="KW-0406">Ion transport</keyword>
<reference evidence="13 14" key="1">
    <citation type="journal article" date="2019" name="Commun. Biol.">
        <title>The bagworm genome reveals a unique fibroin gene that provides high tensile strength.</title>
        <authorList>
            <person name="Kono N."/>
            <person name="Nakamura H."/>
            <person name="Ohtoshi R."/>
            <person name="Tomita M."/>
            <person name="Numata K."/>
            <person name="Arakawa K."/>
        </authorList>
    </citation>
    <scope>NUCLEOTIDE SEQUENCE [LARGE SCALE GENOMIC DNA]</scope>
</reference>
<accession>A0A4C1TTV8</accession>
<evidence type="ECO:0000256" key="8">
    <source>
        <dbReference type="ARBA" id="ARBA00022989"/>
    </source>
</evidence>
<evidence type="ECO:0000256" key="9">
    <source>
        <dbReference type="ARBA" id="ARBA00023065"/>
    </source>
</evidence>
<keyword evidence="11 12" id="KW-0407">Ion channel</keyword>
<gene>
    <name evidence="13" type="primary">inx1</name>
    <name evidence="12" type="synonym">inx</name>
    <name evidence="13" type="ORF">EVAR_17734_1</name>
</gene>
<dbReference type="Proteomes" id="UP000299102">
    <property type="component" value="Unassembled WGS sequence"/>
</dbReference>
<keyword evidence="14" id="KW-1185">Reference proteome</keyword>
<evidence type="ECO:0000256" key="10">
    <source>
        <dbReference type="ARBA" id="ARBA00023136"/>
    </source>
</evidence>
<evidence type="ECO:0000313" key="13">
    <source>
        <dbReference type="EMBL" id="GBP17236.1"/>
    </source>
</evidence>
<keyword evidence="7" id="KW-0965">Cell junction</keyword>
<evidence type="ECO:0000256" key="4">
    <source>
        <dbReference type="ARBA" id="ARBA00022475"/>
    </source>
</evidence>
<keyword evidence="8 12" id="KW-1133">Transmembrane helix</keyword>
<keyword evidence="5 12" id="KW-0812">Transmembrane</keyword>
<evidence type="ECO:0000256" key="6">
    <source>
        <dbReference type="ARBA" id="ARBA00022868"/>
    </source>
</evidence>
<dbReference type="GO" id="GO:0005886">
    <property type="term" value="C:plasma membrane"/>
    <property type="evidence" value="ECO:0007669"/>
    <property type="project" value="UniProtKB-SubCell"/>
</dbReference>
<evidence type="ECO:0000313" key="14">
    <source>
        <dbReference type="Proteomes" id="UP000299102"/>
    </source>
</evidence>
<dbReference type="Pfam" id="PF00876">
    <property type="entry name" value="Innexin"/>
    <property type="match status" value="1"/>
</dbReference>
<dbReference type="AlphaFoldDB" id="A0A4C1TTV8"/>
<sequence>MMFDMIFDLQRHKSYAFRYWACELLCLINIVTQLWMMDSFFNGEFFSYGTRVLGYSEVPQEERYDPMIYVFPRVTKCTFHKYGASGTIQTHDSLCILPLNIVNEKTYIFIWFWYIILALVLCLLVLYRWVLIVADAVSTSAPRGPRRLVVLVQFVARNKFVKWPKVTQNQSAWASNSLFYNLNATRSQLSHDCSYYNLR</sequence>
<feature type="transmembrane region" description="Helical" evidence="12">
    <location>
        <begin position="108"/>
        <end position="130"/>
    </location>
</feature>
<keyword evidence="4" id="KW-1003">Cell membrane</keyword>
<dbReference type="PANTHER" id="PTHR11893">
    <property type="entry name" value="INNEXIN"/>
    <property type="match status" value="1"/>
</dbReference>
<evidence type="ECO:0000256" key="7">
    <source>
        <dbReference type="ARBA" id="ARBA00022949"/>
    </source>
</evidence>
<evidence type="ECO:0000256" key="12">
    <source>
        <dbReference type="RuleBase" id="RU010713"/>
    </source>
</evidence>
<dbReference type="PANTHER" id="PTHR11893:SF39">
    <property type="entry name" value="INNEXIN INX1"/>
    <property type="match status" value="1"/>
</dbReference>
<feature type="transmembrane region" description="Helical" evidence="12">
    <location>
        <begin position="20"/>
        <end position="37"/>
    </location>
</feature>
<keyword evidence="10 12" id="KW-0472">Membrane</keyword>
<evidence type="ECO:0000256" key="11">
    <source>
        <dbReference type="ARBA" id="ARBA00023303"/>
    </source>
</evidence>
<dbReference type="OrthoDB" id="5867527at2759"/>
<comment type="caution">
    <text evidence="12">Lacks conserved residue(s) required for the propagation of feature annotation.</text>
</comment>
<evidence type="ECO:0000256" key="5">
    <source>
        <dbReference type="ARBA" id="ARBA00022692"/>
    </source>
</evidence>
<keyword evidence="3 12" id="KW-0813">Transport</keyword>
<evidence type="ECO:0000256" key="2">
    <source>
        <dbReference type="ARBA" id="ARBA00004651"/>
    </source>
</evidence>
<dbReference type="GO" id="GO:0034220">
    <property type="term" value="P:monoatomic ion transmembrane transport"/>
    <property type="evidence" value="ECO:0007669"/>
    <property type="project" value="UniProtKB-KW"/>
</dbReference>
<comment type="caution">
    <text evidence="13">The sequence shown here is derived from an EMBL/GenBank/DDBJ whole genome shotgun (WGS) entry which is preliminary data.</text>
</comment>
<dbReference type="GO" id="GO:0005921">
    <property type="term" value="C:gap junction"/>
    <property type="evidence" value="ECO:0007669"/>
    <property type="project" value="UniProtKB-SubCell"/>
</dbReference>
<proteinExistence type="inferred from homology"/>
<dbReference type="GO" id="GO:0005243">
    <property type="term" value="F:gap junction channel activity"/>
    <property type="evidence" value="ECO:0007669"/>
    <property type="project" value="TreeGrafter"/>
</dbReference>
<dbReference type="EMBL" id="BGZK01000086">
    <property type="protein sequence ID" value="GBP17236.1"/>
    <property type="molecule type" value="Genomic_DNA"/>
</dbReference>
<name>A0A4C1TTV8_EUMVA</name>
<dbReference type="STRING" id="151549.A0A4C1TTV8"/>
<comment type="subcellular location">
    <subcellularLocation>
        <location evidence="1">Cell junction</location>
        <location evidence="1">Gap junction</location>
    </subcellularLocation>
    <subcellularLocation>
        <location evidence="2 12">Cell membrane</location>
        <topology evidence="2 12">Multi-pass membrane protein</topology>
    </subcellularLocation>
</comment>
<comment type="similarity">
    <text evidence="12">Belongs to the pannexin family.</text>
</comment>
<comment type="function">
    <text evidence="12">Structural component of the gap junctions.</text>
</comment>
<evidence type="ECO:0000256" key="1">
    <source>
        <dbReference type="ARBA" id="ARBA00004610"/>
    </source>
</evidence>
<dbReference type="PRINTS" id="PR01262">
    <property type="entry name" value="INNEXIN"/>
</dbReference>
<keyword evidence="6" id="KW-0303">Gap junction</keyword>
<dbReference type="PROSITE" id="PS51013">
    <property type="entry name" value="PANNEXIN"/>
    <property type="match status" value="1"/>
</dbReference>
<evidence type="ECO:0000256" key="3">
    <source>
        <dbReference type="ARBA" id="ARBA00022448"/>
    </source>
</evidence>
<protein>
    <recommendedName>
        <fullName evidence="12">Innexin</fullName>
    </recommendedName>
</protein>
<organism evidence="13 14">
    <name type="scientific">Eumeta variegata</name>
    <name type="common">Bagworm moth</name>
    <name type="synonym">Eumeta japonica</name>
    <dbReference type="NCBI Taxonomy" id="151549"/>
    <lineage>
        <taxon>Eukaryota</taxon>
        <taxon>Metazoa</taxon>
        <taxon>Ecdysozoa</taxon>
        <taxon>Arthropoda</taxon>
        <taxon>Hexapoda</taxon>
        <taxon>Insecta</taxon>
        <taxon>Pterygota</taxon>
        <taxon>Neoptera</taxon>
        <taxon>Endopterygota</taxon>
        <taxon>Lepidoptera</taxon>
        <taxon>Glossata</taxon>
        <taxon>Ditrysia</taxon>
        <taxon>Tineoidea</taxon>
        <taxon>Psychidae</taxon>
        <taxon>Oiketicinae</taxon>
        <taxon>Eumeta</taxon>
    </lineage>
</organism>
<dbReference type="InterPro" id="IPR000990">
    <property type="entry name" value="Innexin"/>
</dbReference>